<feature type="region of interest" description="Disordered" evidence="1">
    <location>
        <begin position="31"/>
        <end position="51"/>
    </location>
</feature>
<keyword evidence="3" id="KW-1185">Reference proteome</keyword>
<protein>
    <submittedName>
        <fullName evidence="2">Uncharacterized protein</fullName>
    </submittedName>
</protein>
<sequence length="116" mass="12729">MPWHSAAFSARTPLHSWIQYVQACAVTVGGDTVHPPSGTHSDSDSSVTPPANRLHFMYPFSSLPSPPRAGCKPPARDSPPGTPKPRLPACSRFHLFLYPWERKLTVFSVSMGAWSE</sequence>
<reference evidence="2" key="1">
    <citation type="submission" date="2023-03" db="EMBL/GenBank/DDBJ databases">
        <title>Massive genome expansion in bonnet fungi (Mycena s.s.) driven by repeated elements and novel gene families across ecological guilds.</title>
        <authorList>
            <consortium name="Lawrence Berkeley National Laboratory"/>
            <person name="Harder C.B."/>
            <person name="Miyauchi S."/>
            <person name="Viragh M."/>
            <person name="Kuo A."/>
            <person name="Thoen E."/>
            <person name="Andreopoulos B."/>
            <person name="Lu D."/>
            <person name="Skrede I."/>
            <person name="Drula E."/>
            <person name="Henrissat B."/>
            <person name="Morin E."/>
            <person name="Kohler A."/>
            <person name="Barry K."/>
            <person name="LaButti K."/>
            <person name="Morin E."/>
            <person name="Salamov A."/>
            <person name="Lipzen A."/>
            <person name="Mereny Z."/>
            <person name="Hegedus B."/>
            <person name="Baldrian P."/>
            <person name="Stursova M."/>
            <person name="Weitz H."/>
            <person name="Taylor A."/>
            <person name="Grigoriev I.V."/>
            <person name="Nagy L.G."/>
            <person name="Martin F."/>
            <person name="Kauserud H."/>
        </authorList>
    </citation>
    <scope>NUCLEOTIDE SEQUENCE</scope>
    <source>
        <strain evidence="2">9284</strain>
    </source>
</reference>
<name>A0AAD7CKE7_9AGAR</name>
<evidence type="ECO:0000313" key="3">
    <source>
        <dbReference type="Proteomes" id="UP001221142"/>
    </source>
</evidence>
<feature type="compositionally biased region" description="Polar residues" evidence="1">
    <location>
        <begin position="38"/>
        <end position="49"/>
    </location>
</feature>
<gene>
    <name evidence="2" type="ORF">FB45DRAFT_888743</name>
</gene>
<evidence type="ECO:0000256" key="1">
    <source>
        <dbReference type="SAM" id="MobiDB-lite"/>
    </source>
</evidence>
<dbReference type="EMBL" id="JARKIF010000001">
    <property type="protein sequence ID" value="KAJ7650766.1"/>
    <property type="molecule type" value="Genomic_DNA"/>
</dbReference>
<accession>A0AAD7CKE7</accession>
<dbReference type="Proteomes" id="UP001221142">
    <property type="component" value="Unassembled WGS sequence"/>
</dbReference>
<feature type="compositionally biased region" description="Pro residues" evidence="1">
    <location>
        <begin position="76"/>
        <end position="86"/>
    </location>
</feature>
<organism evidence="2 3">
    <name type="scientific">Roridomyces roridus</name>
    <dbReference type="NCBI Taxonomy" id="1738132"/>
    <lineage>
        <taxon>Eukaryota</taxon>
        <taxon>Fungi</taxon>
        <taxon>Dikarya</taxon>
        <taxon>Basidiomycota</taxon>
        <taxon>Agaricomycotina</taxon>
        <taxon>Agaricomycetes</taxon>
        <taxon>Agaricomycetidae</taxon>
        <taxon>Agaricales</taxon>
        <taxon>Marasmiineae</taxon>
        <taxon>Mycenaceae</taxon>
        <taxon>Roridomyces</taxon>
    </lineage>
</organism>
<feature type="region of interest" description="Disordered" evidence="1">
    <location>
        <begin position="64"/>
        <end position="86"/>
    </location>
</feature>
<evidence type="ECO:0000313" key="2">
    <source>
        <dbReference type="EMBL" id="KAJ7650766.1"/>
    </source>
</evidence>
<comment type="caution">
    <text evidence="2">The sequence shown here is derived from an EMBL/GenBank/DDBJ whole genome shotgun (WGS) entry which is preliminary data.</text>
</comment>
<dbReference type="AlphaFoldDB" id="A0AAD7CKE7"/>
<proteinExistence type="predicted"/>